<feature type="region of interest" description="Disordered" evidence="13">
    <location>
        <begin position="1"/>
        <end position="32"/>
    </location>
</feature>
<evidence type="ECO:0000256" key="7">
    <source>
        <dbReference type="ARBA" id="ARBA00022946"/>
    </source>
</evidence>
<keyword evidence="9" id="KW-0496">Mitochondrion</keyword>
<keyword evidence="4" id="KW-0677">Repeat</keyword>
<dbReference type="GO" id="GO:0019843">
    <property type="term" value="F:rRNA binding"/>
    <property type="evidence" value="ECO:0007669"/>
    <property type="project" value="UniProtKB-KW"/>
</dbReference>
<evidence type="ECO:0000256" key="8">
    <source>
        <dbReference type="ARBA" id="ARBA00022980"/>
    </source>
</evidence>
<evidence type="ECO:0000256" key="12">
    <source>
        <dbReference type="PROSITE-ProRule" id="PRU00708"/>
    </source>
</evidence>
<dbReference type="PANTHER" id="PTHR16276:SF1">
    <property type="entry name" value="SMALL RIBOSOMAL SUBUNIT PROTEIN MS39"/>
    <property type="match status" value="1"/>
</dbReference>
<keyword evidence="15" id="KW-1185">Reference proteome</keyword>
<comment type="similarity">
    <text evidence="2">Belongs to the mitochondrion-specific ribosomal protein mS39 family.</text>
</comment>
<dbReference type="GO" id="GO:0005840">
    <property type="term" value="C:ribosome"/>
    <property type="evidence" value="ECO:0007669"/>
    <property type="project" value="UniProtKB-KW"/>
</dbReference>
<organism evidence="14 15">
    <name type="scientific">Heterodera trifolii</name>
    <dbReference type="NCBI Taxonomy" id="157864"/>
    <lineage>
        <taxon>Eukaryota</taxon>
        <taxon>Metazoa</taxon>
        <taxon>Ecdysozoa</taxon>
        <taxon>Nematoda</taxon>
        <taxon>Chromadorea</taxon>
        <taxon>Rhabditida</taxon>
        <taxon>Tylenchina</taxon>
        <taxon>Tylenchomorpha</taxon>
        <taxon>Tylenchoidea</taxon>
        <taxon>Heteroderidae</taxon>
        <taxon>Heteroderinae</taxon>
        <taxon>Heterodera</taxon>
    </lineage>
</organism>
<evidence type="ECO:0000256" key="11">
    <source>
        <dbReference type="ARBA" id="ARBA00035134"/>
    </source>
</evidence>
<evidence type="ECO:0000256" key="3">
    <source>
        <dbReference type="ARBA" id="ARBA00022730"/>
    </source>
</evidence>
<evidence type="ECO:0000256" key="1">
    <source>
        <dbReference type="ARBA" id="ARBA00004173"/>
    </source>
</evidence>
<dbReference type="Pfam" id="PF22330">
    <property type="entry name" value="Rib_mS39_PPR"/>
    <property type="match status" value="1"/>
</dbReference>
<name>A0ABD2LV61_9BILA</name>
<evidence type="ECO:0000256" key="6">
    <source>
        <dbReference type="ARBA" id="ARBA00022884"/>
    </source>
</evidence>
<dbReference type="AlphaFoldDB" id="A0ABD2LV61"/>
<evidence type="ECO:0000256" key="5">
    <source>
        <dbReference type="ARBA" id="ARBA00022845"/>
    </source>
</evidence>
<evidence type="ECO:0000313" key="15">
    <source>
        <dbReference type="Proteomes" id="UP001620626"/>
    </source>
</evidence>
<dbReference type="GO" id="GO:1990904">
    <property type="term" value="C:ribonucleoprotein complex"/>
    <property type="evidence" value="ECO:0007669"/>
    <property type="project" value="UniProtKB-KW"/>
</dbReference>
<dbReference type="InterPro" id="IPR002885">
    <property type="entry name" value="PPR_rpt"/>
</dbReference>
<keyword evidence="7" id="KW-0809">Transit peptide</keyword>
<sequence>MAAPKKPAPKKLAPKKPRAEIPAPKWPRRSGRAEVAAPNALADVKRVPFAIPKPIQRSPTDLLKALAGTVKEDETSVHFGLVDDPIMIPTGFRDKRLYLMSKELGRRTARKIVEEWPTLFMLDRDVPELKAFRPQKPLDPTLVQANEENLQKMIMDRRVSDAIKLYQRIVDEEVHISQSIKLDFFRLLCYYSEDNFPLTEFEEWHSIRFFYSNKENKETTWKEGGIAENLFSELPKTDESFSTLICALCKFPGEYSIGRARELYSEMTSVGLIPFEEVFNSLLSAQIPFDSSASFDFTHWLHEMSRLGVRPSVKTFNAALSSLLQIKEKGANSFDYGTEERAAVTSGKIINGPSTEESSFDKEHLWKTASDLVHEMRSLGIEPTLATFSYTLKLAPTKMSLDALLNEILTRLEDKLSRSEPIERAGDDDAIFYQNAISMARILRNELQMDRLVKIYRSEHNKVFFECYDNEQRFYANFLHFKLAQLPLDAFYVIYKIYVPRLFAANTPLIGEILKTMKERKPMEFCWPLLKRVAEDMISSNLILNVRFAYNVLAHLTDVKPRLFNLSDWENYMELCRKIVDIIEQLDRQKLERELNKNSK</sequence>
<dbReference type="InterPro" id="IPR055063">
    <property type="entry name" value="Rib_mS39_PPR"/>
</dbReference>
<keyword evidence="5" id="KW-0810">Translation regulation</keyword>
<evidence type="ECO:0000256" key="13">
    <source>
        <dbReference type="SAM" id="MobiDB-lite"/>
    </source>
</evidence>
<dbReference type="GO" id="GO:0005739">
    <property type="term" value="C:mitochondrion"/>
    <property type="evidence" value="ECO:0007669"/>
    <property type="project" value="UniProtKB-SubCell"/>
</dbReference>
<comment type="caution">
    <text evidence="14">The sequence shown here is derived from an EMBL/GenBank/DDBJ whole genome shotgun (WGS) entry which is preliminary data.</text>
</comment>
<dbReference type="PROSITE" id="PS51375">
    <property type="entry name" value="PPR"/>
    <property type="match status" value="1"/>
</dbReference>
<evidence type="ECO:0000256" key="4">
    <source>
        <dbReference type="ARBA" id="ARBA00022737"/>
    </source>
</evidence>
<gene>
    <name evidence="14" type="ORF">niasHT_003804</name>
</gene>
<evidence type="ECO:0000256" key="2">
    <source>
        <dbReference type="ARBA" id="ARBA00008551"/>
    </source>
</evidence>
<keyword evidence="6" id="KW-0694">RNA-binding</keyword>
<protein>
    <recommendedName>
        <fullName evidence="11">Small ribosomal subunit protein mS39</fullName>
    </recommendedName>
</protein>
<keyword evidence="10" id="KW-0687">Ribonucleoprotein</keyword>
<evidence type="ECO:0000256" key="10">
    <source>
        <dbReference type="ARBA" id="ARBA00023274"/>
    </source>
</evidence>
<dbReference type="InterPro" id="IPR011990">
    <property type="entry name" value="TPR-like_helical_dom_sf"/>
</dbReference>
<feature type="repeat" description="PPR" evidence="12">
    <location>
        <begin position="237"/>
        <end position="274"/>
    </location>
</feature>
<feature type="compositionally biased region" description="Basic residues" evidence="13">
    <location>
        <begin position="7"/>
        <end position="16"/>
    </location>
</feature>
<dbReference type="GO" id="GO:0006417">
    <property type="term" value="P:regulation of translation"/>
    <property type="evidence" value="ECO:0007669"/>
    <property type="project" value="UniProtKB-KW"/>
</dbReference>
<dbReference type="Gene3D" id="1.25.40.10">
    <property type="entry name" value="Tetratricopeptide repeat domain"/>
    <property type="match status" value="1"/>
</dbReference>
<reference evidence="14 15" key="1">
    <citation type="submission" date="2024-10" db="EMBL/GenBank/DDBJ databases">
        <authorList>
            <person name="Kim D."/>
        </authorList>
    </citation>
    <scope>NUCLEOTIDE SEQUENCE [LARGE SCALE GENOMIC DNA]</scope>
    <source>
        <strain evidence="14">BH-2024</strain>
    </source>
</reference>
<dbReference type="PANTHER" id="PTHR16276">
    <property type="entry name" value="PENTATRICOPEPTIDE REPEAT DOMAIN-CONTAINING PROTEIN 3"/>
    <property type="match status" value="1"/>
</dbReference>
<evidence type="ECO:0000313" key="14">
    <source>
        <dbReference type="EMBL" id="KAL3119021.1"/>
    </source>
</evidence>
<accession>A0ABD2LV61</accession>
<dbReference type="Proteomes" id="UP001620626">
    <property type="component" value="Unassembled WGS sequence"/>
</dbReference>
<keyword evidence="3" id="KW-0699">rRNA-binding</keyword>
<keyword evidence="8" id="KW-0689">Ribosomal protein</keyword>
<evidence type="ECO:0000256" key="9">
    <source>
        <dbReference type="ARBA" id="ARBA00023128"/>
    </source>
</evidence>
<dbReference type="EMBL" id="JBICBT010000258">
    <property type="protein sequence ID" value="KAL3119021.1"/>
    <property type="molecule type" value="Genomic_DNA"/>
</dbReference>
<dbReference type="InterPro" id="IPR037387">
    <property type="entry name" value="PTCD3"/>
</dbReference>
<proteinExistence type="inferred from homology"/>
<comment type="subcellular location">
    <subcellularLocation>
        <location evidence="1">Mitochondrion</location>
    </subcellularLocation>
</comment>